<organism evidence="1">
    <name type="scientific">Mesorhizobium sp. WSM2240</name>
    <dbReference type="NCBI Taxonomy" id="3228851"/>
    <lineage>
        <taxon>Bacteria</taxon>
        <taxon>Pseudomonadati</taxon>
        <taxon>Pseudomonadota</taxon>
        <taxon>Alphaproteobacteria</taxon>
        <taxon>Hyphomicrobiales</taxon>
        <taxon>Phyllobacteriaceae</taxon>
        <taxon>Mesorhizobium</taxon>
    </lineage>
</organism>
<dbReference type="EMBL" id="CP159253">
    <property type="protein sequence ID" value="XCG50517.1"/>
    <property type="molecule type" value="Genomic_DNA"/>
</dbReference>
<dbReference type="RefSeq" id="WP_353641956.1">
    <property type="nucleotide sequence ID" value="NZ_CP159253.1"/>
</dbReference>
<gene>
    <name evidence="1" type="ORF">ABVK50_08600</name>
</gene>
<name>A0AAU8CVE3_9HYPH</name>
<protein>
    <submittedName>
        <fullName evidence="1">Uncharacterized protein</fullName>
    </submittedName>
</protein>
<sequence length="45" mass="4797">MTKAIEAMGKSVGGYEMRPDGAVRVLIADAAKPADEPNPWDEVLP</sequence>
<accession>A0AAU8CVE3</accession>
<dbReference type="AlphaFoldDB" id="A0AAU8CVE3"/>
<evidence type="ECO:0000313" key="1">
    <source>
        <dbReference type="EMBL" id="XCG50517.1"/>
    </source>
</evidence>
<proteinExistence type="predicted"/>
<reference evidence="1" key="1">
    <citation type="submission" date="2024-06" db="EMBL/GenBank/DDBJ databases">
        <title>Mesorhizobium karijinii sp. nov., a symbiont of the iconic Swainsona formosa from arid Australia.</title>
        <authorList>
            <person name="Hill Y.J."/>
            <person name="Watkin E.L.J."/>
            <person name="O'Hara G.W."/>
            <person name="Terpolilli J."/>
            <person name="Tye M.L."/>
            <person name="Kohlmeier M.G."/>
        </authorList>
    </citation>
    <scope>NUCLEOTIDE SEQUENCE</scope>
    <source>
        <strain evidence="1">WSM2240</strain>
    </source>
</reference>